<comment type="caution">
    <text evidence="2">The sequence shown here is derived from an EMBL/GenBank/DDBJ whole genome shotgun (WGS) entry which is preliminary data.</text>
</comment>
<evidence type="ECO:0000313" key="2">
    <source>
        <dbReference type="EMBL" id="MBG0835873.1"/>
    </source>
</evidence>
<keyword evidence="3" id="KW-1185">Reference proteome</keyword>
<dbReference type="InterPro" id="IPR029471">
    <property type="entry name" value="HNH_5"/>
</dbReference>
<dbReference type="GO" id="GO:0004519">
    <property type="term" value="F:endonuclease activity"/>
    <property type="evidence" value="ECO:0007669"/>
    <property type="project" value="UniProtKB-KW"/>
</dbReference>
<dbReference type="Pfam" id="PF14279">
    <property type="entry name" value="HNH_5"/>
    <property type="match status" value="1"/>
</dbReference>
<keyword evidence="2" id="KW-0378">Hydrolase</keyword>
<keyword evidence="2" id="KW-0540">Nuclease</keyword>
<dbReference type="Proteomes" id="UP000596932">
    <property type="component" value="Unassembled WGS sequence"/>
</dbReference>
<organism evidence="2 3">
    <name type="scientific">Pseudomonas chaetocerotis</name>
    <dbReference type="NCBI Taxonomy" id="2758695"/>
    <lineage>
        <taxon>Bacteria</taxon>
        <taxon>Pseudomonadati</taxon>
        <taxon>Pseudomonadota</taxon>
        <taxon>Gammaproteobacteria</taxon>
        <taxon>Pseudomonadales</taxon>
        <taxon>Pseudomonadaceae</taxon>
        <taxon>Pseudomonas</taxon>
    </lineage>
</organism>
<gene>
    <name evidence="2" type="ORF">H3221_12220</name>
</gene>
<dbReference type="RefSeq" id="WP_196475232.1">
    <property type="nucleotide sequence ID" value="NZ_JACFYX020000010.1"/>
</dbReference>
<dbReference type="EMBL" id="JACFYX010000010">
    <property type="protein sequence ID" value="MBG0835873.1"/>
    <property type="molecule type" value="Genomic_DNA"/>
</dbReference>
<name>A0A931GF06_9PSED</name>
<evidence type="ECO:0000259" key="1">
    <source>
        <dbReference type="Pfam" id="PF14279"/>
    </source>
</evidence>
<keyword evidence="2" id="KW-0255">Endonuclease</keyword>
<accession>A0A931GF06</accession>
<proteinExistence type="predicted"/>
<dbReference type="AlphaFoldDB" id="A0A931GF06"/>
<evidence type="ECO:0000313" key="3">
    <source>
        <dbReference type="Proteomes" id="UP000596932"/>
    </source>
</evidence>
<feature type="domain" description="HNH endonuclease 5" evidence="1">
    <location>
        <begin position="4"/>
        <end position="56"/>
    </location>
</feature>
<reference evidence="2" key="1">
    <citation type="submission" date="2020-07" db="EMBL/GenBank/DDBJ databases">
        <title>Pseudomonas chaetoceroseae sp. nov., a new member of the Pseudomonas oleovorans group isolated from a culture of Chaetoceros calcitrans.</title>
        <authorList>
            <person name="Girard L."/>
            <person name="Lood C."/>
            <person name="De Mot R."/>
            <person name="Baudart J."/>
        </authorList>
    </citation>
    <scope>NUCLEOTIDE SEQUENCE</scope>
    <source>
        <strain evidence="2">536</strain>
    </source>
</reference>
<protein>
    <submittedName>
        <fullName evidence="2">HNH endonuclease</fullName>
    </submittedName>
</protein>
<sequence>MATCFLCDEPISSSNDSREHIIPNSIGGIKKTRGFICVDCNSEAGETWDAALSEQMNTLSLFFRVVRDRGENKRELIETTAGEKLIYGKGTLEFYSPTIDVKEIDSGLNIQVSAKNIEQARQILTGLKRKHKHVKIDVESILNQAVESVTYPEGAMHFEVQWGGKDVGRSWVKTALALLSDNGIDPKQCEQASAYLLGDGEPCFGYYYSDDVVRNRPLGVPLHCIVAVGNQKEKTIQGYLEYFGMLRIVLNLSENYHGEDFKVGYAIDPTEGRVCDIGFDFQFSRDEIKAIYEYERYDGEIQKKVMGDVIGPAIKKQQEEHFEAVLEATAKSIEKQFANAGGEYQVEEIISEYMRKLEPHLAHWVLMGRK</sequence>